<feature type="compositionally biased region" description="Acidic residues" evidence="1">
    <location>
        <begin position="184"/>
        <end position="198"/>
    </location>
</feature>
<evidence type="ECO:0000313" key="2">
    <source>
        <dbReference type="EMBL" id="VDK63974.1"/>
    </source>
</evidence>
<feature type="compositionally biased region" description="Basic and acidic residues" evidence="1">
    <location>
        <begin position="520"/>
        <end position="531"/>
    </location>
</feature>
<name>A0A0M3KD00_ANISI</name>
<dbReference type="WBParaSite" id="ASIM_0001885201-mRNA-1">
    <property type="protein sequence ID" value="ASIM_0001885201-mRNA-1"/>
    <property type="gene ID" value="ASIM_0001885201"/>
</dbReference>
<organism evidence="4">
    <name type="scientific">Anisakis simplex</name>
    <name type="common">Herring worm</name>
    <dbReference type="NCBI Taxonomy" id="6269"/>
    <lineage>
        <taxon>Eukaryota</taxon>
        <taxon>Metazoa</taxon>
        <taxon>Ecdysozoa</taxon>
        <taxon>Nematoda</taxon>
        <taxon>Chromadorea</taxon>
        <taxon>Rhabditida</taxon>
        <taxon>Spirurina</taxon>
        <taxon>Ascaridomorpha</taxon>
        <taxon>Ascaridoidea</taxon>
        <taxon>Anisakidae</taxon>
        <taxon>Anisakis</taxon>
        <taxon>Anisakis simplex complex</taxon>
    </lineage>
</organism>
<dbReference type="Proteomes" id="UP000267096">
    <property type="component" value="Unassembled WGS sequence"/>
</dbReference>
<gene>
    <name evidence="2" type="ORF">ASIM_LOCUS18248</name>
</gene>
<feature type="compositionally biased region" description="Basic and acidic residues" evidence="1">
    <location>
        <begin position="200"/>
        <end position="216"/>
    </location>
</feature>
<accession>A0A0M3KD00</accession>
<reference evidence="4" key="1">
    <citation type="submission" date="2017-02" db="UniProtKB">
        <authorList>
            <consortium name="WormBaseParasite"/>
        </authorList>
    </citation>
    <scope>IDENTIFICATION</scope>
</reference>
<proteinExistence type="predicted"/>
<dbReference type="OrthoDB" id="5872977at2759"/>
<feature type="region of interest" description="Disordered" evidence="1">
    <location>
        <begin position="1"/>
        <end position="29"/>
    </location>
</feature>
<feature type="region of interest" description="Disordered" evidence="1">
    <location>
        <begin position="505"/>
        <end position="531"/>
    </location>
</feature>
<sequence length="734" mass="82821">MGHISRDCPERQRGRHAYSDQRESLDWNRGRAAQGNRRFDEMQSAGRIFDPGRRQWIAVENGSRKAFEGSNLRTGPPPERHRSAALGFDMLPQKERRQESQAMLPWSNDYGGRTDGKHSGRDTFQQDLSKEAFSEQLDSSARATAALDDEHSIFGLRTGSSGEQREKNGSFGVPKFRSKHDSETEGDENVEVQDENAENEAVRLGESRPDSMKQDEQQSASANSIGKTIRDHICRTDGDGDGRAKFVTKDAKECGSDRSVERYGDLWSRIKSRIDIDALIGKRKYVKVIRSDASENANPTSFCVQLSSDKELIDELSLDDMPKCSSKLNSPEPGMLCMAPYFDIFYRARILQLLDEGTSMLVKGKCANDVYEVQLQLADTTGTVSDALCERGLTKRVRWPSRVVPLYSEQRVLRSDNEANVQRIFTVQLRQDSEALETIAEQCAQFIERMYNRRTVDKNDETSRMVDGVHRLDNRSFHVGDVLITNWQDFPYRAEVVDIVDGFESASRSPETTTQSIGEDGDRKDGVLGESVSKETDVERYRLRYVDYGNEDYKQSAEMFCVDWTEDNEVLLDVRNDDSSVNWLRKDEQRVSGGGTSECLQDVGVGQMHAENIECRADGHQSGGHTHDEGEIEKKTDTVELMELDDRNTQLSSEPLLGSRTHQKVTLASLLLEKGLAQRAAEPTDFPIATRNSFSWTSAEDRNMEMRILGVGLDGKTLLVRPKQFDGMYAELSQ</sequence>
<feature type="compositionally biased region" description="Polar residues" evidence="1">
    <location>
        <begin position="506"/>
        <end position="517"/>
    </location>
</feature>
<dbReference type="EMBL" id="UYRR01035226">
    <property type="protein sequence ID" value="VDK63974.1"/>
    <property type="molecule type" value="Genomic_DNA"/>
</dbReference>
<evidence type="ECO:0000313" key="4">
    <source>
        <dbReference type="WBParaSite" id="ASIM_0001885201-mRNA-1"/>
    </source>
</evidence>
<protein>
    <submittedName>
        <fullName evidence="4">Tudor domain-containing protein</fullName>
    </submittedName>
</protein>
<feature type="region of interest" description="Disordered" evidence="1">
    <location>
        <begin position="61"/>
        <end position="123"/>
    </location>
</feature>
<evidence type="ECO:0000256" key="1">
    <source>
        <dbReference type="SAM" id="MobiDB-lite"/>
    </source>
</evidence>
<evidence type="ECO:0000313" key="3">
    <source>
        <dbReference type="Proteomes" id="UP000267096"/>
    </source>
</evidence>
<dbReference type="AlphaFoldDB" id="A0A0M3KD00"/>
<feature type="region of interest" description="Disordered" evidence="1">
    <location>
        <begin position="155"/>
        <end position="227"/>
    </location>
</feature>
<feature type="compositionally biased region" description="Basic and acidic residues" evidence="1">
    <location>
        <begin position="112"/>
        <end position="121"/>
    </location>
</feature>
<keyword evidence="3" id="KW-1185">Reference proteome</keyword>
<feature type="compositionally biased region" description="Polar residues" evidence="1">
    <location>
        <begin position="217"/>
        <end position="226"/>
    </location>
</feature>
<reference evidence="2 3" key="2">
    <citation type="submission" date="2018-11" db="EMBL/GenBank/DDBJ databases">
        <authorList>
            <consortium name="Pathogen Informatics"/>
        </authorList>
    </citation>
    <scope>NUCLEOTIDE SEQUENCE [LARGE SCALE GENOMIC DNA]</scope>
</reference>